<dbReference type="KEGG" id="bsd:BLASA_0699"/>
<evidence type="ECO:0008006" key="4">
    <source>
        <dbReference type="Google" id="ProtNLM"/>
    </source>
</evidence>
<dbReference type="EMBL" id="FO117623">
    <property type="protein sequence ID" value="CCG01654.1"/>
    <property type="molecule type" value="Genomic_DNA"/>
</dbReference>
<feature type="compositionally biased region" description="Basic and acidic residues" evidence="1">
    <location>
        <begin position="125"/>
        <end position="134"/>
    </location>
</feature>
<gene>
    <name evidence="2" type="ordered locus">BLASA_0699</name>
</gene>
<name>H6RRL1_BLASD</name>
<feature type="region of interest" description="Disordered" evidence="1">
    <location>
        <begin position="125"/>
        <end position="166"/>
    </location>
</feature>
<evidence type="ECO:0000313" key="3">
    <source>
        <dbReference type="Proteomes" id="UP000007517"/>
    </source>
</evidence>
<evidence type="ECO:0000256" key="1">
    <source>
        <dbReference type="SAM" id="MobiDB-lite"/>
    </source>
</evidence>
<reference evidence="2 3" key="1">
    <citation type="journal article" date="2012" name="J. Bacteriol.">
        <title>Genome Sequence of Blastococcus saxobsidens DD2, a Stone-Inhabiting Bacterium.</title>
        <authorList>
            <person name="Chouaia B."/>
            <person name="Crotti E."/>
            <person name="Brusetti L."/>
            <person name="Daffonchio D."/>
            <person name="Essoussi I."/>
            <person name="Nouioui I."/>
            <person name="Sbissi I."/>
            <person name="Ghodhbane-Gtari F."/>
            <person name="Gtari M."/>
            <person name="Vacherie B."/>
            <person name="Barbe V."/>
            <person name="Medigue C."/>
            <person name="Gury J."/>
            <person name="Pujic P."/>
            <person name="Normand P."/>
        </authorList>
    </citation>
    <scope>NUCLEOTIDE SEQUENCE [LARGE SCALE GENOMIC DNA]</scope>
    <source>
        <strain evidence="2 3">DD2</strain>
    </source>
</reference>
<keyword evidence="3" id="KW-1185">Reference proteome</keyword>
<dbReference type="STRING" id="1146883.BLASA_0699"/>
<feature type="compositionally biased region" description="Low complexity" evidence="1">
    <location>
        <begin position="145"/>
        <end position="166"/>
    </location>
</feature>
<dbReference type="Proteomes" id="UP000007517">
    <property type="component" value="Chromosome"/>
</dbReference>
<evidence type="ECO:0000313" key="2">
    <source>
        <dbReference type="EMBL" id="CCG01654.1"/>
    </source>
</evidence>
<dbReference type="HOGENOM" id="CLU_1599538_0_0_11"/>
<reference evidence="3" key="2">
    <citation type="submission" date="2012-02" db="EMBL/GenBank/DDBJ databases">
        <title>Complete genome sequence of Blastococcus saxobsidens strain DD2.</title>
        <authorList>
            <person name="Genoscope."/>
        </authorList>
    </citation>
    <scope>NUCLEOTIDE SEQUENCE [LARGE SCALE GENOMIC DNA]</scope>
    <source>
        <strain evidence="3">DD2</strain>
    </source>
</reference>
<accession>H6RRL1</accession>
<dbReference type="AlphaFoldDB" id="H6RRL1"/>
<sequence>MTALLIGYARVSTDAHDLTAQREGLLALGVDPGDLRRLRTDRHQPRTPRAVREVPESIDRWPGTTILLVRRQPSTAVPPLSRRAGRAPAARTSSSSRGGGTTPPNEIHLAWTADAAGTGLMTAEHDLTVDENARRSSCTRGSRWTTRSPAPAQARPRTPASDRGFP</sequence>
<organism evidence="2 3">
    <name type="scientific">Blastococcus saxobsidens (strain DD2)</name>
    <dbReference type="NCBI Taxonomy" id="1146883"/>
    <lineage>
        <taxon>Bacteria</taxon>
        <taxon>Bacillati</taxon>
        <taxon>Actinomycetota</taxon>
        <taxon>Actinomycetes</taxon>
        <taxon>Geodermatophilales</taxon>
        <taxon>Geodermatophilaceae</taxon>
        <taxon>Blastococcus</taxon>
    </lineage>
</organism>
<protein>
    <recommendedName>
        <fullName evidence="4">Resolvase/invertase-type recombinase catalytic domain-containing protein</fullName>
    </recommendedName>
</protein>
<feature type="region of interest" description="Disordered" evidence="1">
    <location>
        <begin position="71"/>
        <end position="107"/>
    </location>
</feature>
<proteinExistence type="predicted"/>
<feature type="compositionally biased region" description="Polar residues" evidence="1">
    <location>
        <begin position="135"/>
        <end position="144"/>
    </location>
</feature>
<feature type="compositionally biased region" description="Low complexity" evidence="1">
    <location>
        <begin position="86"/>
        <end position="96"/>
    </location>
</feature>